<dbReference type="InterPro" id="IPR016163">
    <property type="entry name" value="Ald_DH_C"/>
</dbReference>
<dbReference type="EMBL" id="QZFV01000090">
    <property type="protein sequence ID" value="RJQ84006.1"/>
    <property type="molecule type" value="Genomic_DNA"/>
</dbReference>
<dbReference type="PANTHER" id="PTHR42804:SF1">
    <property type="entry name" value="ALDEHYDE DEHYDROGENASE-RELATED"/>
    <property type="match status" value="1"/>
</dbReference>
<evidence type="ECO:0000259" key="5">
    <source>
        <dbReference type="Pfam" id="PF00171"/>
    </source>
</evidence>
<evidence type="ECO:0000313" key="6">
    <source>
        <dbReference type="EMBL" id="RJQ84006.1"/>
    </source>
</evidence>
<dbReference type="AlphaFoldDB" id="A0A419I2B8"/>
<gene>
    <name evidence="6" type="ORF">D5S19_18625</name>
</gene>
<dbReference type="InterPro" id="IPR029510">
    <property type="entry name" value="Ald_DH_CS_GLU"/>
</dbReference>
<dbReference type="RefSeq" id="WP_120024619.1">
    <property type="nucleotide sequence ID" value="NZ_QZFV01000090.1"/>
</dbReference>
<dbReference type="PANTHER" id="PTHR42804">
    <property type="entry name" value="ALDEHYDE DEHYDROGENASE"/>
    <property type="match status" value="1"/>
</dbReference>
<sequence>MKHLQNLIGGTWSTGDVVDFVEIINPATETPVASMPLSTALEVNAAVDAAADAAKGWSKLPLQERVDALLRIADVLEDHVAEIADIEELDMGRPAAVGEQWIRGAVQGFRNDVELALKYPFVQPSADHTSTVTRKPLGVAGVIVPWNFPTNVILAAIGPSLAAGNTVVLKPSERAPMSAMRLAELFDLPGGVLNVVFGVGKAGAALTQNPGVKVTHFTGSVASGTAVAAEGAKHLRRVVLELGGKDPAIVDSGVDVADVAADVARGAFTNTGQLCTSIERIYVHRAVAEEFTAELVAAAATYVRREEGERHDRQLGPMVDGAQRDIVVAHVDDAVSRGATVLAGGVVPDGPGYWYPATVLADVTDEMLIVTDETFGPVAAVQVVDDFAEGVAKAKKTEFGLSATVYSNSSERIDLAAREIETGIIWVNQWLRGTSELIYEPAGLSGVTALGGFAGYDAITRPSSLVGTVAGDTPESVPVDEVKAVAE</sequence>
<dbReference type="Gene3D" id="3.40.605.10">
    <property type="entry name" value="Aldehyde Dehydrogenase, Chain A, domain 1"/>
    <property type="match status" value="1"/>
</dbReference>
<dbReference type="PROSITE" id="PS00687">
    <property type="entry name" value="ALDEHYDE_DEHYDR_GLU"/>
    <property type="match status" value="1"/>
</dbReference>
<evidence type="ECO:0000256" key="1">
    <source>
        <dbReference type="ARBA" id="ARBA00009986"/>
    </source>
</evidence>
<name>A0A419I2B8_9PSEU</name>
<organism evidence="6 7">
    <name type="scientific">Amycolatopsis panacis</name>
    <dbReference type="NCBI Taxonomy" id="2340917"/>
    <lineage>
        <taxon>Bacteria</taxon>
        <taxon>Bacillati</taxon>
        <taxon>Actinomycetota</taxon>
        <taxon>Actinomycetes</taxon>
        <taxon>Pseudonocardiales</taxon>
        <taxon>Pseudonocardiaceae</taxon>
        <taxon>Amycolatopsis</taxon>
    </lineage>
</organism>
<comment type="similarity">
    <text evidence="1 4">Belongs to the aldehyde dehydrogenase family.</text>
</comment>
<dbReference type="InterPro" id="IPR016162">
    <property type="entry name" value="Ald_DH_N"/>
</dbReference>
<keyword evidence="7" id="KW-1185">Reference proteome</keyword>
<feature type="domain" description="Aldehyde dehydrogenase" evidence="5">
    <location>
        <begin position="20"/>
        <end position="461"/>
    </location>
</feature>
<evidence type="ECO:0000256" key="4">
    <source>
        <dbReference type="RuleBase" id="RU003345"/>
    </source>
</evidence>
<dbReference type="InterPro" id="IPR015590">
    <property type="entry name" value="Aldehyde_DH_dom"/>
</dbReference>
<dbReference type="Pfam" id="PF00171">
    <property type="entry name" value="Aldedh"/>
    <property type="match status" value="1"/>
</dbReference>
<dbReference type="Gene3D" id="3.40.309.10">
    <property type="entry name" value="Aldehyde Dehydrogenase, Chain A, domain 2"/>
    <property type="match status" value="1"/>
</dbReference>
<evidence type="ECO:0000256" key="2">
    <source>
        <dbReference type="ARBA" id="ARBA00023002"/>
    </source>
</evidence>
<dbReference type="OrthoDB" id="6882680at2"/>
<reference evidence="6 7" key="1">
    <citation type="submission" date="2018-09" db="EMBL/GenBank/DDBJ databases">
        <title>YIM PH 21725 draft genome.</title>
        <authorList>
            <person name="Miao C."/>
        </authorList>
    </citation>
    <scope>NUCLEOTIDE SEQUENCE [LARGE SCALE GENOMIC DNA]</scope>
    <source>
        <strain evidence="7">YIM PH21725</strain>
    </source>
</reference>
<dbReference type="SUPFAM" id="SSF53720">
    <property type="entry name" value="ALDH-like"/>
    <property type="match status" value="1"/>
</dbReference>
<dbReference type="CDD" id="cd07078">
    <property type="entry name" value="ALDH"/>
    <property type="match status" value="1"/>
</dbReference>
<evidence type="ECO:0000313" key="7">
    <source>
        <dbReference type="Proteomes" id="UP000285112"/>
    </source>
</evidence>
<keyword evidence="2 4" id="KW-0560">Oxidoreductase</keyword>
<accession>A0A419I2B8</accession>
<feature type="active site" evidence="3">
    <location>
        <position position="241"/>
    </location>
</feature>
<dbReference type="InterPro" id="IPR016161">
    <property type="entry name" value="Ald_DH/histidinol_DH"/>
</dbReference>
<proteinExistence type="inferred from homology"/>
<comment type="caution">
    <text evidence="6">The sequence shown here is derived from an EMBL/GenBank/DDBJ whole genome shotgun (WGS) entry which is preliminary data.</text>
</comment>
<protein>
    <submittedName>
        <fullName evidence="6">Aldehyde dehydrogenase</fullName>
    </submittedName>
</protein>
<dbReference type="Proteomes" id="UP000285112">
    <property type="component" value="Unassembled WGS sequence"/>
</dbReference>
<dbReference type="GO" id="GO:0016620">
    <property type="term" value="F:oxidoreductase activity, acting on the aldehyde or oxo group of donors, NAD or NADP as acceptor"/>
    <property type="evidence" value="ECO:0007669"/>
    <property type="project" value="InterPro"/>
</dbReference>
<evidence type="ECO:0000256" key="3">
    <source>
        <dbReference type="PROSITE-ProRule" id="PRU10007"/>
    </source>
</evidence>